<feature type="region of interest" description="Disordered" evidence="1">
    <location>
        <begin position="1"/>
        <end position="53"/>
    </location>
</feature>
<evidence type="ECO:0000256" key="1">
    <source>
        <dbReference type="SAM" id="MobiDB-lite"/>
    </source>
</evidence>
<dbReference type="InterPro" id="IPR013169">
    <property type="entry name" value="mRNA_splic_Cwf18-like"/>
</dbReference>
<reference evidence="2" key="1">
    <citation type="submission" date="2021-01" db="EMBL/GenBank/DDBJ databases">
        <authorList>
            <person name="Corre E."/>
            <person name="Pelletier E."/>
            <person name="Niang G."/>
            <person name="Scheremetjew M."/>
            <person name="Finn R."/>
            <person name="Kale V."/>
            <person name="Holt S."/>
            <person name="Cochrane G."/>
            <person name="Meng A."/>
            <person name="Brown T."/>
            <person name="Cohen L."/>
        </authorList>
    </citation>
    <scope>NUCLEOTIDE SEQUENCE</scope>
    <source>
        <strain evidence="2">CCMP826</strain>
    </source>
</reference>
<dbReference type="GO" id="GO:0005684">
    <property type="term" value="C:U2-type spliceosomal complex"/>
    <property type="evidence" value="ECO:0007669"/>
    <property type="project" value="TreeGrafter"/>
</dbReference>
<protein>
    <recommendedName>
        <fullName evidence="3">Coiled-coil domain-containing protein 12</fullName>
    </recommendedName>
</protein>
<accession>A0A7S2MMT2</accession>
<organism evidence="2">
    <name type="scientific">Helicotheca tamesis</name>
    <dbReference type="NCBI Taxonomy" id="374047"/>
    <lineage>
        <taxon>Eukaryota</taxon>
        <taxon>Sar</taxon>
        <taxon>Stramenopiles</taxon>
        <taxon>Ochrophyta</taxon>
        <taxon>Bacillariophyta</taxon>
        <taxon>Mediophyceae</taxon>
        <taxon>Lithodesmiophycidae</taxon>
        <taxon>Lithodesmiales</taxon>
        <taxon>Lithodesmiaceae</taxon>
        <taxon>Helicotheca</taxon>
    </lineage>
</organism>
<evidence type="ECO:0008006" key="3">
    <source>
        <dbReference type="Google" id="ProtNLM"/>
    </source>
</evidence>
<dbReference type="GO" id="GO:0071014">
    <property type="term" value="C:post-mRNA release spliceosomal complex"/>
    <property type="evidence" value="ECO:0007669"/>
    <property type="project" value="TreeGrafter"/>
</dbReference>
<gene>
    <name evidence="2" type="ORF">HTAM1171_LOCUS5887</name>
</gene>
<dbReference type="EMBL" id="HBGV01009513">
    <property type="protein sequence ID" value="CAD9492245.1"/>
    <property type="molecule type" value="Transcribed_RNA"/>
</dbReference>
<dbReference type="PANTHER" id="PTHR31551:SF1">
    <property type="entry name" value="COILED-COIL DOMAIN-CONTAINING PROTEIN 12"/>
    <property type="match status" value="1"/>
</dbReference>
<dbReference type="Pfam" id="PF08315">
    <property type="entry name" value="cwf18"/>
    <property type="match status" value="1"/>
</dbReference>
<feature type="compositionally biased region" description="Acidic residues" evidence="1">
    <location>
        <begin position="179"/>
        <end position="192"/>
    </location>
</feature>
<name>A0A7S2MMT2_9STRA</name>
<feature type="region of interest" description="Disordered" evidence="1">
    <location>
        <begin position="172"/>
        <end position="192"/>
    </location>
</feature>
<dbReference type="PANTHER" id="PTHR31551">
    <property type="entry name" value="PRE-MRNA-SPLICING FACTOR CWF18"/>
    <property type="match status" value="1"/>
</dbReference>
<sequence>MAEDRKARLAALAARAGRSKKTDASSPTEDSSTNVDDTPMEEATQPSLRFRNYVPKDASLDDAAAGMDKQQAQTTISVDTKLEVMAQRAKRQKTEKENEKTPLEQALLKAKLDNVMEATSRGAVSGGGDLETNMAAIAPKKVNWDLKRDIKSKLNRLERRTERAIVELLRERLEKEATEEAGDNMDDESDLD</sequence>
<evidence type="ECO:0000313" key="2">
    <source>
        <dbReference type="EMBL" id="CAD9492245.1"/>
    </source>
</evidence>
<proteinExistence type="predicted"/>
<dbReference type="AlphaFoldDB" id="A0A7S2MMT2"/>
<feature type="compositionally biased region" description="Polar residues" evidence="1">
    <location>
        <begin position="24"/>
        <end position="36"/>
    </location>
</feature>